<dbReference type="Proteomes" id="UP000499080">
    <property type="component" value="Unassembled WGS sequence"/>
</dbReference>
<gene>
    <name evidence="1" type="ORF">AVEN_145139_1</name>
</gene>
<name>A0A4Y2GRE0_ARAVE</name>
<evidence type="ECO:0000313" key="2">
    <source>
        <dbReference type="Proteomes" id="UP000499080"/>
    </source>
</evidence>
<sequence>MKFSQPLLVPGQDGNCELYWKLQENSPEKTNSQKELKNGKIRSAHISGLRTSLHFALCRTRPLTAATDRHVQIGNRLSIMRKNYPGLKNASIPDDVVIKFEKFF</sequence>
<dbReference type="AlphaFoldDB" id="A0A4Y2GRE0"/>
<protein>
    <submittedName>
        <fullName evidence="1">Uncharacterized protein</fullName>
    </submittedName>
</protein>
<dbReference type="EMBL" id="BGPR01001484">
    <property type="protein sequence ID" value="GBM55078.1"/>
    <property type="molecule type" value="Genomic_DNA"/>
</dbReference>
<comment type="caution">
    <text evidence="1">The sequence shown here is derived from an EMBL/GenBank/DDBJ whole genome shotgun (WGS) entry which is preliminary data.</text>
</comment>
<reference evidence="1 2" key="1">
    <citation type="journal article" date="2019" name="Sci. Rep.">
        <title>Orb-weaving spider Araneus ventricosus genome elucidates the spidroin gene catalogue.</title>
        <authorList>
            <person name="Kono N."/>
            <person name="Nakamura H."/>
            <person name="Ohtoshi R."/>
            <person name="Moran D.A.P."/>
            <person name="Shinohara A."/>
            <person name="Yoshida Y."/>
            <person name="Fujiwara M."/>
            <person name="Mori M."/>
            <person name="Tomita M."/>
            <person name="Arakawa K."/>
        </authorList>
    </citation>
    <scope>NUCLEOTIDE SEQUENCE [LARGE SCALE GENOMIC DNA]</scope>
</reference>
<evidence type="ECO:0000313" key="1">
    <source>
        <dbReference type="EMBL" id="GBM55078.1"/>
    </source>
</evidence>
<keyword evidence="2" id="KW-1185">Reference proteome</keyword>
<organism evidence="1 2">
    <name type="scientific">Araneus ventricosus</name>
    <name type="common">Orbweaver spider</name>
    <name type="synonym">Epeira ventricosa</name>
    <dbReference type="NCBI Taxonomy" id="182803"/>
    <lineage>
        <taxon>Eukaryota</taxon>
        <taxon>Metazoa</taxon>
        <taxon>Ecdysozoa</taxon>
        <taxon>Arthropoda</taxon>
        <taxon>Chelicerata</taxon>
        <taxon>Arachnida</taxon>
        <taxon>Araneae</taxon>
        <taxon>Araneomorphae</taxon>
        <taxon>Entelegynae</taxon>
        <taxon>Araneoidea</taxon>
        <taxon>Araneidae</taxon>
        <taxon>Araneus</taxon>
    </lineage>
</organism>
<accession>A0A4Y2GRE0</accession>
<proteinExistence type="predicted"/>